<keyword evidence="2" id="KW-0328">Glycosyltransferase</keyword>
<evidence type="ECO:0000256" key="6">
    <source>
        <dbReference type="ARBA" id="ARBA00022989"/>
    </source>
</evidence>
<organism evidence="9 10">
    <name type="scientific">Halanaerobium kushneri</name>
    <dbReference type="NCBI Taxonomy" id="56779"/>
    <lineage>
        <taxon>Bacteria</taxon>
        <taxon>Bacillati</taxon>
        <taxon>Bacillota</taxon>
        <taxon>Clostridia</taxon>
        <taxon>Halanaerobiales</taxon>
        <taxon>Halanaerobiaceae</taxon>
        <taxon>Halanaerobium</taxon>
    </lineage>
</organism>
<proteinExistence type="predicted"/>
<dbReference type="STRING" id="56779.SAMN05421834_12426"/>
<evidence type="ECO:0000313" key="9">
    <source>
        <dbReference type="EMBL" id="SIR40311.1"/>
    </source>
</evidence>
<keyword evidence="6" id="KW-1133">Transmembrane helix</keyword>
<dbReference type="Gene3D" id="3.90.550.10">
    <property type="entry name" value="Spore Coat Polysaccharide Biosynthesis Protein SpsA, Chain A"/>
    <property type="match status" value="1"/>
</dbReference>
<evidence type="ECO:0000256" key="7">
    <source>
        <dbReference type="ARBA" id="ARBA00023136"/>
    </source>
</evidence>
<evidence type="ECO:0000256" key="5">
    <source>
        <dbReference type="ARBA" id="ARBA00022985"/>
    </source>
</evidence>
<dbReference type="EMBL" id="FTNC01000024">
    <property type="protein sequence ID" value="SIR40311.1"/>
    <property type="molecule type" value="Genomic_DNA"/>
</dbReference>
<evidence type="ECO:0000256" key="2">
    <source>
        <dbReference type="ARBA" id="ARBA00022676"/>
    </source>
</evidence>
<feature type="domain" description="Glycosyltransferase 2-like" evidence="8">
    <location>
        <begin position="6"/>
        <end position="166"/>
    </location>
</feature>
<dbReference type="InterPro" id="IPR050256">
    <property type="entry name" value="Glycosyltransferase_2"/>
</dbReference>
<protein>
    <submittedName>
        <fullName evidence="9">Undecaprenyl-phosphate 4-deoxy-4-formamido-L-arabinose transferase</fullName>
    </submittedName>
</protein>
<dbReference type="GO" id="GO:0005886">
    <property type="term" value="C:plasma membrane"/>
    <property type="evidence" value="ECO:0007669"/>
    <property type="project" value="TreeGrafter"/>
</dbReference>
<keyword evidence="5" id="KW-0448">Lipopolysaccharide biosynthesis</keyword>
<dbReference type="OrthoDB" id="9807674at2"/>
<dbReference type="AlphaFoldDB" id="A0A1N7AMV4"/>
<dbReference type="InterPro" id="IPR001173">
    <property type="entry name" value="Glyco_trans_2-like"/>
</dbReference>
<dbReference type="PANTHER" id="PTHR48090:SF3">
    <property type="entry name" value="UNDECAPRENYL-PHOSPHATE 4-DEOXY-4-FORMAMIDO-L-ARABINOSE TRANSFERASE"/>
    <property type="match status" value="1"/>
</dbReference>
<dbReference type="RefSeq" id="WP_076545828.1">
    <property type="nucleotide sequence ID" value="NZ_FTNC01000024.1"/>
</dbReference>
<gene>
    <name evidence="9" type="ORF">SAMN05421834_12426</name>
</gene>
<evidence type="ECO:0000256" key="3">
    <source>
        <dbReference type="ARBA" id="ARBA00022679"/>
    </source>
</evidence>
<evidence type="ECO:0000313" key="10">
    <source>
        <dbReference type="Proteomes" id="UP000185669"/>
    </source>
</evidence>
<evidence type="ECO:0000256" key="4">
    <source>
        <dbReference type="ARBA" id="ARBA00022692"/>
    </source>
</evidence>
<evidence type="ECO:0000259" key="8">
    <source>
        <dbReference type="Pfam" id="PF00535"/>
    </source>
</evidence>
<dbReference type="InterPro" id="IPR029044">
    <property type="entry name" value="Nucleotide-diphossugar_trans"/>
</dbReference>
<dbReference type="GO" id="GO:0009103">
    <property type="term" value="P:lipopolysaccharide biosynthetic process"/>
    <property type="evidence" value="ECO:0007669"/>
    <property type="project" value="UniProtKB-KW"/>
</dbReference>
<dbReference type="Pfam" id="PF00535">
    <property type="entry name" value="Glycos_transf_2"/>
    <property type="match status" value="1"/>
</dbReference>
<name>A0A1N7AMV4_9FIRM</name>
<keyword evidence="10" id="KW-1185">Reference proteome</keyword>
<sequence>MTDFVSIVVPVYNSQNSLGELYQAVKKVAAANNFRFELILVDDNSSDQSYQEIIKLNHQDSRVKGIRLQENFGQQNAIFCGFNYAVGDYIITMDDDLQHQPADIASLLQKIKEGYDVVYAIPKMRAHSFYRRMGSRLTNWLFNLITPKKDELRVSSYRIISREILSKIKGTKKSFIYLSAIILKEKPEIANIYTDQKQRKYGESNYNFLKLLKLFLKLFIYYGELSFLKYFRSEKEQYLIRESTFKEEVESRCGY</sequence>
<keyword evidence="3 9" id="KW-0808">Transferase</keyword>
<dbReference type="SUPFAM" id="SSF53448">
    <property type="entry name" value="Nucleotide-diphospho-sugar transferases"/>
    <property type="match status" value="1"/>
</dbReference>
<dbReference type="CDD" id="cd04187">
    <property type="entry name" value="DPM1_like_bac"/>
    <property type="match status" value="1"/>
</dbReference>
<dbReference type="GO" id="GO:0099621">
    <property type="term" value="F:undecaprenyl-phosphate 4-deoxy-4-formamido-L-arabinose transferase activity"/>
    <property type="evidence" value="ECO:0007669"/>
    <property type="project" value="TreeGrafter"/>
</dbReference>
<keyword evidence="4" id="KW-0812">Transmembrane</keyword>
<keyword evidence="1" id="KW-1003">Cell membrane</keyword>
<reference evidence="10" key="1">
    <citation type="submission" date="2017-01" db="EMBL/GenBank/DDBJ databases">
        <authorList>
            <person name="Varghese N."/>
            <person name="Submissions S."/>
        </authorList>
    </citation>
    <scope>NUCLEOTIDE SEQUENCE [LARGE SCALE GENOMIC DNA]</scope>
    <source>
        <strain evidence="10">ATCC 700103</strain>
    </source>
</reference>
<dbReference type="Proteomes" id="UP000185669">
    <property type="component" value="Unassembled WGS sequence"/>
</dbReference>
<accession>A0A1N7AMV4</accession>
<evidence type="ECO:0000256" key="1">
    <source>
        <dbReference type="ARBA" id="ARBA00022475"/>
    </source>
</evidence>
<keyword evidence="7" id="KW-0472">Membrane</keyword>
<dbReference type="PANTHER" id="PTHR48090">
    <property type="entry name" value="UNDECAPRENYL-PHOSPHATE 4-DEOXY-4-FORMAMIDO-L-ARABINOSE TRANSFERASE-RELATED"/>
    <property type="match status" value="1"/>
</dbReference>